<dbReference type="PANTHER" id="PTHR10938:SF0">
    <property type="entry name" value="TRANSLATION INITIATION FACTOR IF-3, MITOCHONDRIAL"/>
    <property type="match status" value="1"/>
</dbReference>
<evidence type="ECO:0000313" key="8">
    <source>
        <dbReference type="Proteomes" id="UP000177960"/>
    </source>
</evidence>
<reference evidence="7 8" key="1">
    <citation type="journal article" date="2016" name="Nat. Commun.">
        <title>Thousands of microbial genomes shed light on interconnected biogeochemical processes in an aquifer system.</title>
        <authorList>
            <person name="Anantharaman K."/>
            <person name="Brown C.T."/>
            <person name="Hug L.A."/>
            <person name="Sharon I."/>
            <person name="Castelle C.J."/>
            <person name="Probst A.J."/>
            <person name="Thomas B.C."/>
            <person name="Singh A."/>
            <person name="Wilkins M.J."/>
            <person name="Karaoz U."/>
            <person name="Brodie E.L."/>
            <person name="Williams K.H."/>
            <person name="Hubbard S.S."/>
            <person name="Banfield J.F."/>
        </authorList>
    </citation>
    <scope>NUCLEOTIDE SEQUENCE [LARGE SCALE GENOMIC DNA]</scope>
</reference>
<keyword evidence="3" id="KW-0648">Protein biosynthesis</keyword>
<dbReference type="EMBL" id="MHJG01000009">
    <property type="protein sequence ID" value="OGY64137.1"/>
    <property type="molecule type" value="Genomic_DNA"/>
</dbReference>
<evidence type="ECO:0000313" key="7">
    <source>
        <dbReference type="EMBL" id="OGY64137.1"/>
    </source>
</evidence>
<evidence type="ECO:0000256" key="1">
    <source>
        <dbReference type="ARBA" id="ARBA00005439"/>
    </source>
</evidence>
<dbReference type="STRING" id="1798404.A3B92_01165"/>
<comment type="caution">
    <text evidence="7">The sequence shown here is derived from an EMBL/GenBank/DDBJ whole genome shotgun (WGS) entry which is preliminary data.</text>
</comment>
<sequence length="165" mass="18921">MIRINEKIIATELLVIDEAGEKVGVLPLAEALALAKEKGLDLIEVAPMANPPVAKIMNFDKYRYQEIKKQKKQRAQQKVQELKQVRISGRSAQHDLEVKAKRVDEFLNEGNLVEIQLTLKGREKAHKDWAKQKLLDFIKMINPEHKVILEPRYGGRGFSMQVIKK</sequence>
<gene>
    <name evidence="7" type="ORF">A3B92_01165</name>
</gene>
<dbReference type="SUPFAM" id="SSF55200">
    <property type="entry name" value="Translation initiation factor IF3, C-terminal domain"/>
    <property type="match status" value="1"/>
</dbReference>
<dbReference type="InterPro" id="IPR019814">
    <property type="entry name" value="Translation_initiation_fac_3_N"/>
</dbReference>
<accession>A0A1G1ZJY2</accession>
<evidence type="ECO:0000259" key="6">
    <source>
        <dbReference type="Pfam" id="PF05198"/>
    </source>
</evidence>
<name>A0A1G1ZJY2_9BACT</name>
<dbReference type="GO" id="GO:0005737">
    <property type="term" value="C:cytoplasm"/>
    <property type="evidence" value="ECO:0007669"/>
    <property type="project" value="UniProtKB-ARBA"/>
</dbReference>
<dbReference type="InterPro" id="IPR036787">
    <property type="entry name" value="T_IF-3_N_sf"/>
</dbReference>
<feature type="domain" description="Translation initiation factor 3 C-terminal" evidence="5">
    <location>
        <begin position="81"/>
        <end position="163"/>
    </location>
</feature>
<evidence type="ECO:0000259" key="5">
    <source>
        <dbReference type="Pfam" id="PF00707"/>
    </source>
</evidence>
<dbReference type="InterPro" id="IPR019815">
    <property type="entry name" value="Translation_initiation_fac_3_C"/>
</dbReference>
<comment type="similarity">
    <text evidence="1">Belongs to the IF-3 family.</text>
</comment>
<dbReference type="GO" id="GO:0003743">
    <property type="term" value="F:translation initiation factor activity"/>
    <property type="evidence" value="ECO:0007669"/>
    <property type="project" value="UniProtKB-UniRule"/>
</dbReference>
<dbReference type="Pfam" id="PF00707">
    <property type="entry name" value="IF3_C"/>
    <property type="match status" value="1"/>
</dbReference>
<protein>
    <recommendedName>
        <fullName evidence="4">Translation initiation factor IF-3</fullName>
    </recommendedName>
</protein>
<dbReference type="Gene3D" id="3.10.20.80">
    <property type="entry name" value="Translation initiation factor 3 (IF-3), N-terminal domain"/>
    <property type="match status" value="1"/>
</dbReference>
<dbReference type="SUPFAM" id="SSF54364">
    <property type="entry name" value="Translation initiation factor IF3, N-terminal domain"/>
    <property type="match status" value="1"/>
</dbReference>
<dbReference type="InterPro" id="IPR001288">
    <property type="entry name" value="Translation_initiation_fac_3"/>
</dbReference>
<feature type="domain" description="Translation initiation factor 3 N-terminal" evidence="6">
    <location>
        <begin position="4"/>
        <end position="73"/>
    </location>
</feature>
<keyword evidence="2 7" id="KW-0396">Initiation factor</keyword>
<organism evidence="7 8">
    <name type="scientific">Candidatus Harrisonbacteria bacterium RIFCSPHIGHO2_02_FULL_42_16</name>
    <dbReference type="NCBI Taxonomy" id="1798404"/>
    <lineage>
        <taxon>Bacteria</taxon>
        <taxon>Candidatus Harrisoniibacteriota</taxon>
    </lineage>
</organism>
<dbReference type="NCBIfam" id="TIGR00168">
    <property type="entry name" value="infC"/>
    <property type="match status" value="1"/>
</dbReference>
<dbReference type="GO" id="GO:0043022">
    <property type="term" value="F:ribosome binding"/>
    <property type="evidence" value="ECO:0007669"/>
    <property type="project" value="TreeGrafter"/>
</dbReference>
<proteinExistence type="inferred from homology"/>
<dbReference type="Pfam" id="PF05198">
    <property type="entry name" value="IF3_N"/>
    <property type="match status" value="1"/>
</dbReference>
<dbReference type="GO" id="GO:0032790">
    <property type="term" value="P:ribosome disassembly"/>
    <property type="evidence" value="ECO:0007669"/>
    <property type="project" value="TreeGrafter"/>
</dbReference>
<evidence type="ECO:0000256" key="3">
    <source>
        <dbReference type="ARBA" id="ARBA00022917"/>
    </source>
</evidence>
<dbReference type="Proteomes" id="UP000177960">
    <property type="component" value="Unassembled WGS sequence"/>
</dbReference>
<dbReference type="PANTHER" id="PTHR10938">
    <property type="entry name" value="TRANSLATION INITIATION FACTOR IF-3"/>
    <property type="match status" value="1"/>
</dbReference>
<dbReference type="InterPro" id="IPR036788">
    <property type="entry name" value="T_IF-3_C_sf"/>
</dbReference>
<evidence type="ECO:0000256" key="4">
    <source>
        <dbReference type="NCBIfam" id="TIGR00168"/>
    </source>
</evidence>
<dbReference type="AlphaFoldDB" id="A0A1G1ZJY2"/>
<evidence type="ECO:0000256" key="2">
    <source>
        <dbReference type="ARBA" id="ARBA00022540"/>
    </source>
</evidence>
<dbReference type="Gene3D" id="3.30.110.10">
    <property type="entry name" value="Translation initiation factor 3 (IF-3), C-terminal domain"/>
    <property type="match status" value="1"/>
</dbReference>